<dbReference type="Proteomes" id="UP000183667">
    <property type="component" value="Unassembled WGS sequence"/>
</dbReference>
<sequence length="90" mass="10295">MRQHADAIRAIVSAHHFTNPRIVDYDDPDYDVTLLLEPVGDVSLFDIGRVMADIEEKLALKAFVVTDKDYDATVKRRNFRPPTRPLPESE</sequence>
<accession>A0ABD6PVC4</accession>
<evidence type="ECO:0000313" key="1">
    <source>
        <dbReference type="EMBL" id="OJA39068.1"/>
    </source>
</evidence>
<evidence type="ECO:0000313" key="2">
    <source>
        <dbReference type="Proteomes" id="UP000183667"/>
    </source>
</evidence>
<reference evidence="2" key="1">
    <citation type="submission" date="2016-08" db="EMBL/GenBank/DDBJ databases">
        <title>Population biology and virulence potential of Burkholderia ubonensis.</title>
        <authorList>
            <person name="Price E.P."/>
            <person name="Currie B.J."/>
            <person name="Wagner D.M."/>
        </authorList>
    </citation>
    <scope>NUCLEOTIDE SEQUENCE [LARGE SCALE GENOMIC DNA]</scope>
    <source>
        <strain evidence="2">MSMB0103</strain>
    </source>
</reference>
<proteinExistence type="predicted"/>
<name>A0ABD6PVC4_9BURK</name>
<protein>
    <recommendedName>
        <fullName evidence="3">Acyl carrier protein</fullName>
    </recommendedName>
</protein>
<gene>
    <name evidence="1" type="ORF">BGV66_29685</name>
</gene>
<dbReference type="EMBL" id="MEAU01000064">
    <property type="protein sequence ID" value="OJA39068.1"/>
    <property type="molecule type" value="Genomic_DNA"/>
</dbReference>
<organism evidence="1 2">
    <name type="scientific">Burkholderia ubonensis</name>
    <dbReference type="NCBI Taxonomy" id="101571"/>
    <lineage>
        <taxon>Bacteria</taxon>
        <taxon>Pseudomonadati</taxon>
        <taxon>Pseudomonadota</taxon>
        <taxon>Betaproteobacteria</taxon>
        <taxon>Burkholderiales</taxon>
        <taxon>Burkholderiaceae</taxon>
        <taxon>Burkholderia</taxon>
        <taxon>Burkholderia cepacia complex</taxon>
    </lineage>
</organism>
<evidence type="ECO:0008006" key="3">
    <source>
        <dbReference type="Google" id="ProtNLM"/>
    </source>
</evidence>
<comment type="caution">
    <text evidence="1">The sequence shown here is derived from an EMBL/GenBank/DDBJ whole genome shotgun (WGS) entry which is preliminary data.</text>
</comment>
<dbReference type="AlphaFoldDB" id="A0ABD6PVC4"/>